<evidence type="ECO:0000256" key="2">
    <source>
        <dbReference type="ARBA" id="ARBA00022692"/>
    </source>
</evidence>
<gene>
    <name evidence="7" type="ORF">JX265_005242</name>
</gene>
<dbReference type="Pfam" id="PF08592">
    <property type="entry name" value="Anthrone_oxy"/>
    <property type="match status" value="1"/>
</dbReference>
<dbReference type="PANTHER" id="PTHR35042">
    <property type="entry name" value="ANTHRONE OXYGENASE ENCC"/>
    <property type="match status" value="1"/>
</dbReference>
<dbReference type="AlphaFoldDB" id="A0A9P9WPM0"/>
<comment type="caution">
    <text evidence="7">The sequence shown here is derived from an EMBL/GenBank/DDBJ whole genome shotgun (WGS) entry which is preliminary data.</text>
</comment>
<evidence type="ECO:0000313" key="8">
    <source>
        <dbReference type="Proteomes" id="UP000829685"/>
    </source>
</evidence>
<evidence type="ECO:0000256" key="1">
    <source>
        <dbReference type="ARBA" id="ARBA00004141"/>
    </source>
</evidence>
<sequence>MSLTSSPLPVTATASIVASAWAAGAGAGISLFTITPLLSSSASVGIMLQVWQLAFNRGKSYMPPAAAAITASYLYVSWTHAARGLEWRGFAVAAALTLGIVPFTFLFIRDTIVELEGMGHKEGYGVAEAVVRATLSRWGALNLARSCLPLLGTAAAIWNLLK</sequence>
<accession>A0A9P9WPM0</accession>
<keyword evidence="3 6" id="KW-1133">Transmembrane helix</keyword>
<dbReference type="PANTHER" id="PTHR35042:SF1">
    <property type="entry name" value="DUF1772-DOMAIN-CONTAINING PROTEIN"/>
    <property type="match status" value="1"/>
</dbReference>
<feature type="transmembrane region" description="Helical" evidence="6">
    <location>
        <begin position="61"/>
        <end position="78"/>
    </location>
</feature>
<evidence type="ECO:0000256" key="6">
    <source>
        <dbReference type="SAM" id="Phobius"/>
    </source>
</evidence>
<evidence type="ECO:0000256" key="3">
    <source>
        <dbReference type="ARBA" id="ARBA00022989"/>
    </source>
</evidence>
<organism evidence="7 8">
    <name type="scientific">Neoarthrinium moseri</name>
    <dbReference type="NCBI Taxonomy" id="1658444"/>
    <lineage>
        <taxon>Eukaryota</taxon>
        <taxon>Fungi</taxon>
        <taxon>Dikarya</taxon>
        <taxon>Ascomycota</taxon>
        <taxon>Pezizomycotina</taxon>
        <taxon>Sordariomycetes</taxon>
        <taxon>Xylariomycetidae</taxon>
        <taxon>Amphisphaeriales</taxon>
        <taxon>Apiosporaceae</taxon>
        <taxon>Neoarthrinium</taxon>
    </lineage>
</organism>
<comment type="similarity">
    <text evidence="5">Belongs to the anthrone oxygenase family.</text>
</comment>
<name>A0A9P9WPM0_9PEZI</name>
<dbReference type="EMBL" id="JAFIMR010000010">
    <property type="protein sequence ID" value="KAI1873620.1"/>
    <property type="molecule type" value="Genomic_DNA"/>
</dbReference>
<protein>
    <recommendedName>
        <fullName evidence="9">DUF1772-domain-containing protein</fullName>
    </recommendedName>
</protein>
<keyword evidence="8" id="KW-1185">Reference proteome</keyword>
<evidence type="ECO:0008006" key="9">
    <source>
        <dbReference type="Google" id="ProtNLM"/>
    </source>
</evidence>
<feature type="transmembrane region" description="Helical" evidence="6">
    <location>
        <begin position="90"/>
        <end position="108"/>
    </location>
</feature>
<dbReference type="GO" id="GO:0016020">
    <property type="term" value="C:membrane"/>
    <property type="evidence" value="ECO:0007669"/>
    <property type="project" value="UniProtKB-SubCell"/>
</dbReference>
<evidence type="ECO:0000313" key="7">
    <source>
        <dbReference type="EMBL" id="KAI1873620.1"/>
    </source>
</evidence>
<comment type="subcellular location">
    <subcellularLocation>
        <location evidence="1">Membrane</location>
        <topology evidence="1">Multi-pass membrane protein</topology>
    </subcellularLocation>
</comment>
<dbReference type="InterPro" id="IPR013901">
    <property type="entry name" value="Anthrone_oxy"/>
</dbReference>
<proteinExistence type="inferred from homology"/>
<dbReference type="Proteomes" id="UP000829685">
    <property type="component" value="Unassembled WGS sequence"/>
</dbReference>
<evidence type="ECO:0000256" key="4">
    <source>
        <dbReference type="ARBA" id="ARBA00023136"/>
    </source>
</evidence>
<keyword evidence="4 6" id="KW-0472">Membrane</keyword>
<keyword evidence="2 6" id="KW-0812">Transmembrane</keyword>
<reference evidence="7" key="1">
    <citation type="submission" date="2021-03" db="EMBL/GenBank/DDBJ databases">
        <title>Revisited historic fungal species revealed as producer of novel bioactive compounds through whole genome sequencing and comparative genomics.</title>
        <authorList>
            <person name="Vignolle G.A."/>
            <person name="Hochenegger N."/>
            <person name="Mach R.L."/>
            <person name="Mach-Aigner A.R."/>
            <person name="Javad Rahimi M."/>
            <person name="Salim K.A."/>
            <person name="Chan C.M."/>
            <person name="Lim L.B.L."/>
            <person name="Cai F."/>
            <person name="Druzhinina I.S."/>
            <person name="U'Ren J.M."/>
            <person name="Derntl C."/>
        </authorList>
    </citation>
    <scope>NUCLEOTIDE SEQUENCE</scope>
    <source>
        <strain evidence="7">TUCIM 5799</strain>
    </source>
</reference>
<evidence type="ECO:0000256" key="5">
    <source>
        <dbReference type="ARBA" id="ARBA00034313"/>
    </source>
</evidence>
<feature type="transmembrane region" description="Helical" evidence="6">
    <location>
        <begin position="32"/>
        <end position="54"/>
    </location>
</feature>